<dbReference type="AlphaFoldDB" id="A0A0R3Q3Q3"/>
<gene>
    <name evidence="3" type="ORF">BTMF_LOCUS285</name>
</gene>
<evidence type="ECO:0000313" key="5">
    <source>
        <dbReference type="WBParaSite" id="BTMF_0000092101-mRNA-1"/>
    </source>
</evidence>
<feature type="compositionally biased region" description="Basic and acidic residues" evidence="1">
    <location>
        <begin position="197"/>
        <end position="214"/>
    </location>
</feature>
<reference evidence="5" key="1">
    <citation type="submission" date="2017-02" db="UniProtKB">
        <authorList>
            <consortium name="WormBaseParasite"/>
        </authorList>
    </citation>
    <scope>IDENTIFICATION</scope>
</reference>
<dbReference type="Gene3D" id="1.10.530.10">
    <property type="match status" value="1"/>
</dbReference>
<dbReference type="CDD" id="cd16892">
    <property type="entry name" value="LT_VirB1-like"/>
    <property type="match status" value="1"/>
</dbReference>
<dbReference type="InterPro" id="IPR023346">
    <property type="entry name" value="Lysozyme-like_dom_sf"/>
</dbReference>
<evidence type="ECO:0000259" key="2">
    <source>
        <dbReference type="Pfam" id="PF01464"/>
    </source>
</evidence>
<keyword evidence="4" id="KW-1185">Reference proteome</keyword>
<proteinExistence type="predicted"/>
<dbReference type="Proteomes" id="UP000280834">
    <property type="component" value="Unassembled WGS sequence"/>
</dbReference>
<feature type="domain" description="Transglycosylase SLT" evidence="2">
    <location>
        <begin position="9"/>
        <end position="134"/>
    </location>
</feature>
<feature type="region of interest" description="Disordered" evidence="1">
    <location>
        <begin position="189"/>
        <end position="214"/>
    </location>
</feature>
<dbReference type="EMBL" id="UZAG01000125">
    <property type="protein sequence ID" value="VDO07241.1"/>
    <property type="molecule type" value="Genomic_DNA"/>
</dbReference>
<dbReference type="WBParaSite" id="BTMF_0000092101-mRNA-1">
    <property type="protein sequence ID" value="BTMF_0000092101-mRNA-1"/>
    <property type="gene ID" value="BTMF_0000092101"/>
</dbReference>
<evidence type="ECO:0000313" key="4">
    <source>
        <dbReference type="Proteomes" id="UP000280834"/>
    </source>
</evidence>
<evidence type="ECO:0000256" key="1">
    <source>
        <dbReference type="SAM" id="MobiDB-lite"/>
    </source>
</evidence>
<dbReference type="InterPro" id="IPR008258">
    <property type="entry name" value="Transglycosylase_SLT_dom_1"/>
</dbReference>
<name>A0A0R3Q3Q3_9BILA</name>
<protein>
    <submittedName>
        <fullName evidence="5">SLT domain-containing protein</fullName>
    </submittedName>
</protein>
<evidence type="ECO:0000313" key="3">
    <source>
        <dbReference type="EMBL" id="VDO07241.1"/>
    </source>
</evidence>
<reference evidence="3 4" key="2">
    <citation type="submission" date="2018-11" db="EMBL/GenBank/DDBJ databases">
        <authorList>
            <consortium name="Pathogen Informatics"/>
        </authorList>
    </citation>
    <scope>NUCLEOTIDE SEQUENCE [LARGE SCALE GENOMIC DNA]</scope>
</reference>
<dbReference type="SUPFAM" id="SSF53955">
    <property type="entry name" value="Lysozyme-like"/>
    <property type="match status" value="1"/>
</dbReference>
<organism evidence="5">
    <name type="scientific">Brugia timori</name>
    <dbReference type="NCBI Taxonomy" id="42155"/>
    <lineage>
        <taxon>Eukaryota</taxon>
        <taxon>Metazoa</taxon>
        <taxon>Ecdysozoa</taxon>
        <taxon>Nematoda</taxon>
        <taxon>Chromadorea</taxon>
        <taxon>Rhabditida</taxon>
        <taxon>Spirurina</taxon>
        <taxon>Spiruromorpha</taxon>
        <taxon>Filarioidea</taxon>
        <taxon>Onchocercidae</taxon>
        <taxon>Brugia</taxon>
    </lineage>
</organism>
<sequence>MFPSAALIEQCAPQVSPVLMQALVRTESGGRPLAIGMDRAQGSVKQPQTLEEAVAMAKGLAAAGRKFSVGLAQIHVSNVSLYGMSWEQAFDACQNLTVGQKILWNFFHRATASGYTGVAAIWAALRGYNSGGADRTISDDYASRIFAYMSSAPPLVQLGRGIAMASASPLTAAPSSAVKVDVASIAPADNAASPQRRPGESLDLFEKPGAKAGF</sequence>
<accession>A0A0R3Q3Q3</accession>
<dbReference type="Pfam" id="PF01464">
    <property type="entry name" value="SLT"/>
    <property type="match status" value="1"/>
</dbReference>